<dbReference type="InterPro" id="IPR036388">
    <property type="entry name" value="WH-like_DNA-bd_sf"/>
</dbReference>
<dbReference type="InterPro" id="IPR036390">
    <property type="entry name" value="WH_DNA-bd_sf"/>
</dbReference>
<dbReference type="STRING" id="395963.Bind_0525"/>
<dbReference type="InterPro" id="IPR050176">
    <property type="entry name" value="LTTR"/>
</dbReference>
<dbReference type="GO" id="GO:0003700">
    <property type="term" value="F:DNA-binding transcription factor activity"/>
    <property type="evidence" value="ECO:0007669"/>
    <property type="project" value="InterPro"/>
</dbReference>
<dbReference type="KEGG" id="bid:Bind_0525"/>
<keyword evidence="2" id="KW-0805">Transcription regulation</keyword>
<dbReference type="Pfam" id="PF03466">
    <property type="entry name" value="LysR_substrate"/>
    <property type="match status" value="1"/>
</dbReference>
<evidence type="ECO:0000256" key="4">
    <source>
        <dbReference type="ARBA" id="ARBA00023163"/>
    </source>
</evidence>
<dbReference type="PROSITE" id="PS50931">
    <property type="entry name" value="HTH_LYSR"/>
    <property type="match status" value="1"/>
</dbReference>
<dbReference type="OrthoDB" id="8097684at2"/>
<dbReference type="InterPro" id="IPR000847">
    <property type="entry name" value="LysR_HTH_N"/>
</dbReference>
<dbReference type="EMBL" id="CP001016">
    <property type="protein sequence ID" value="ACB94177.1"/>
    <property type="molecule type" value="Genomic_DNA"/>
</dbReference>
<name>B2IEY6_BEII9</name>
<evidence type="ECO:0000313" key="7">
    <source>
        <dbReference type="Proteomes" id="UP000001695"/>
    </source>
</evidence>
<evidence type="ECO:0000256" key="3">
    <source>
        <dbReference type="ARBA" id="ARBA00023125"/>
    </source>
</evidence>
<dbReference type="PANTHER" id="PTHR30579:SF7">
    <property type="entry name" value="HTH-TYPE TRANSCRIPTIONAL REGULATOR LRHA-RELATED"/>
    <property type="match status" value="1"/>
</dbReference>
<accession>B2IEY6</accession>
<protein>
    <submittedName>
        <fullName evidence="6">Transcriptional regulator, LysR family</fullName>
    </submittedName>
</protein>
<dbReference type="RefSeq" id="WP_012383535.1">
    <property type="nucleotide sequence ID" value="NC_010581.1"/>
</dbReference>
<dbReference type="HOGENOM" id="CLU_039613_1_0_5"/>
<dbReference type="GO" id="GO:0003677">
    <property type="term" value="F:DNA binding"/>
    <property type="evidence" value="ECO:0007669"/>
    <property type="project" value="UniProtKB-KW"/>
</dbReference>
<dbReference type="Pfam" id="PF00126">
    <property type="entry name" value="HTH_1"/>
    <property type="match status" value="1"/>
</dbReference>
<reference evidence="6 7" key="2">
    <citation type="journal article" date="2010" name="J. Bacteriol.">
        <title>Complete genome sequence of Beijerinckia indica subsp. indica.</title>
        <authorList>
            <person name="Tamas I."/>
            <person name="Dedysh S.N."/>
            <person name="Liesack W."/>
            <person name="Stott M.B."/>
            <person name="Alam M."/>
            <person name="Murrell J.C."/>
            <person name="Dunfield P.F."/>
        </authorList>
    </citation>
    <scope>NUCLEOTIDE SEQUENCE [LARGE SCALE GENOMIC DNA]</scope>
    <source>
        <strain evidence="7">ATCC 9039 / DSM 1715 / NCIMB 8712</strain>
    </source>
</reference>
<dbReference type="Gene3D" id="3.40.190.10">
    <property type="entry name" value="Periplasmic binding protein-like II"/>
    <property type="match status" value="2"/>
</dbReference>
<dbReference type="PANTHER" id="PTHR30579">
    <property type="entry name" value="TRANSCRIPTIONAL REGULATOR"/>
    <property type="match status" value="1"/>
</dbReference>
<proteinExistence type="inferred from homology"/>
<dbReference type="SUPFAM" id="SSF46785">
    <property type="entry name" value="Winged helix' DNA-binding domain"/>
    <property type="match status" value="1"/>
</dbReference>
<keyword evidence="4" id="KW-0804">Transcription</keyword>
<evidence type="ECO:0000259" key="5">
    <source>
        <dbReference type="PROSITE" id="PS50931"/>
    </source>
</evidence>
<evidence type="ECO:0000256" key="1">
    <source>
        <dbReference type="ARBA" id="ARBA00009437"/>
    </source>
</evidence>
<dbReference type="eggNOG" id="COG0583">
    <property type="taxonomic scope" value="Bacteria"/>
</dbReference>
<comment type="similarity">
    <text evidence="1">Belongs to the LysR transcriptional regulatory family.</text>
</comment>
<evidence type="ECO:0000313" key="6">
    <source>
        <dbReference type="EMBL" id="ACB94177.1"/>
    </source>
</evidence>
<reference evidence="7" key="1">
    <citation type="submission" date="2008-03" db="EMBL/GenBank/DDBJ databases">
        <title>Complete sequence of chromosome of Beijerinckia indica subsp. indica ATCC 9039.</title>
        <authorList>
            <consortium name="US DOE Joint Genome Institute"/>
            <person name="Copeland A."/>
            <person name="Lucas S."/>
            <person name="Lapidus A."/>
            <person name="Glavina del Rio T."/>
            <person name="Dalin E."/>
            <person name="Tice H."/>
            <person name="Bruce D."/>
            <person name="Goodwin L."/>
            <person name="Pitluck S."/>
            <person name="LaButti K."/>
            <person name="Schmutz J."/>
            <person name="Larimer F."/>
            <person name="Land M."/>
            <person name="Hauser L."/>
            <person name="Kyrpides N."/>
            <person name="Mikhailova N."/>
            <person name="Dunfield P.F."/>
            <person name="Dedysh S.N."/>
            <person name="Liesack W."/>
            <person name="Saw J.H."/>
            <person name="Alam M."/>
            <person name="Chen Y."/>
            <person name="Murrell J.C."/>
            <person name="Richardson P."/>
        </authorList>
    </citation>
    <scope>NUCLEOTIDE SEQUENCE [LARGE SCALE GENOMIC DNA]</scope>
    <source>
        <strain evidence="7">ATCC 9039 / DSM 1715 / NCIMB 8712</strain>
    </source>
</reference>
<evidence type="ECO:0000256" key="2">
    <source>
        <dbReference type="ARBA" id="ARBA00023015"/>
    </source>
</evidence>
<dbReference type="InterPro" id="IPR005119">
    <property type="entry name" value="LysR_subst-bd"/>
</dbReference>
<dbReference type="SUPFAM" id="SSF53850">
    <property type="entry name" value="Periplasmic binding protein-like II"/>
    <property type="match status" value="1"/>
</dbReference>
<gene>
    <name evidence="6" type="ordered locus">Bind_0525</name>
</gene>
<dbReference type="Gene3D" id="1.10.10.10">
    <property type="entry name" value="Winged helix-like DNA-binding domain superfamily/Winged helix DNA-binding domain"/>
    <property type="match status" value="1"/>
</dbReference>
<keyword evidence="3" id="KW-0238">DNA-binding</keyword>
<organism evidence="6 7">
    <name type="scientific">Beijerinckia indica subsp. indica (strain ATCC 9039 / DSM 1715 / NCIMB 8712)</name>
    <dbReference type="NCBI Taxonomy" id="395963"/>
    <lineage>
        <taxon>Bacteria</taxon>
        <taxon>Pseudomonadati</taxon>
        <taxon>Pseudomonadota</taxon>
        <taxon>Alphaproteobacteria</taxon>
        <taxon>Hyphomicrobiales</taxon>
        <taxon>Beijerinckiaceae</taxon>
        <taxon>Beijerinckia</taxon>
    </lineage>
</organism>
<sequence length="316" mass="34524">MRLTNLDMDLLRTLSVASELGGLGRAAERLGRSPSAISLQMHKLEEQVGKTLFRKQGRGISLTDAGDLLLGYARRILALNDEALAATRGVGVEGIVRLGVPFDLTSEWLPKVLARFSEAYPRVHIELRTDRSVELLQLYNQDLLDLTLAFGPVERPGASFVAEVPVRWIGSTGFRLDKNQDVPLILLDPPCWFRQTGIDALDRHQTAWRLAFTSPSLAGLWAATEAGLGITVRTPLGMPRSLSALDPDHGLPDLPRVSIVLYNSARRYPHLTSFLETILVETLESALPSGSLQTVASRSMCIPPARGKTSLALSSN</sequence>
<keyword evidence="7" id="KW-1185">Reference proteome</keyword>
<feature type="domain" description="HTH lysR-type" evidence="5">
    <location>
        <begin position="6"/>
        <end position="63"/>
    </location>
</feature>
<dbReference type="AlphaFoldDB" id="B2IEY6"/>
<dbReference type="Proteomes" id="UP000001695">
    <property type="component" value="Chromosome"/>
</dbReference>